<organism evidence="2 3">
    <name type="scientific">Kineosphaera limosa NBRC 100340</name>
    <dbReference type="NCBI Taxonomy" id="1184609"/>
    <lineage>
        <taxon>Bacteria</taxon>
        <taxon>Bacillati</taxon>
        <taxon>Actinomycetota</taxon>
        <taxon>Actinomycetes</taxon>
        <taxon>Micrococcales</taxon>
        <taxon>Dermatophilaceae</taxon>
        <taxon>Kineosphaera</taxon>
    </lineage>
</organism>
<evidence type="ECO:0000313" key="3">
    <source>
        <dbReference type="Proteomes" id="UP000008366"/>
    </source>
</evidence>
<name>K6WZC7_9MICO</name>
<proteinExistence type="predicted"/>
<evidence type="ECO:0000313" key="2">
    <source>
        <dbReference type="EMBL" id="GAB97467.1"/>
    </source>
</evidence>
<dbReference type="AlphaFoldDB" id="K6WZC7"/>
<sequence>MCGMDLMDLHDAINLRLALLDLPHEAESDRGHEAVVSPLLARQRELTRRLDERLPRVDERVQLFLDDYLSDVSQEVQLPRTSLVLDQPGLARELSLPADGDYFSSSLVRSYRLLNGVLHNPHNDRRTTAGVFHIADGGLPVSQDKLVVPKGVFAALLDRATRPPQESMVLPYTSQLPEPAACFVSLLLRPLVSPAVPGAEGERRMEIRFMAPGSLVSNLDFVEGIFGNGGDPYLPDNDAAMAPQGWTGHTGYVILAPHLTSVTKKELGLPHHDDATPRQRRDGMCWKSDDELYNNGQAFKACARDERGVIVTVIADNYFGYCKKEVKTQIGYSANLSGQAEEEHAGGALAFPSYDLGQEYTDRFTPPSATVEQVVQRDPEAFELQPEGHAEHVDYPFVVVPAQVTFNMREQNVTWPGDDDTARIPLRADRTYFSPDGYRVRMQQHADDPTQWALVGTAPWVSAFHKPSTVSGGGKSEISKAITDAINYGNAYVADFAKDMATVEEILAKDFGNRFADPQRRGHDARAILGPERSVGSVIKLLTPSELFTDEYNAWLETIPSHVKELIYVIKSAYRPEWGQDWRKHFSVGVINGRPGNALRLDQQRVAVRTLRVGFDEEGAWRVFGLRPDFAPAVKVQTEDDITASIVVPAQASGRPDGLSGKVVENCERLLFQRPDEAIHRGYDKQAELDISAPGTFLSNFEPLDQEDAVEMTHDAVNFSRFTGPVQELIEVAAHEAGEPQDYVDGPAHHNGSHTNGWGAVDGRLASYFVCSAQPRLVDGKPSKNPRYLQVRPDLSHPVATAASLLAMHLHRGLPVDEPLPYVVDVVAAGRRNNPPEEGVPALCAFNPLHYLELPELFMEFISSMTGKSPSTTGAGSEGALTKAPFNAMPTTYDLNAALLSYILTGYDGWISSAGYIGPRVRVDHDISLLVPEVFSRMRPQERAASRLVAEGYLERVTDIEIDGRLVEASRLGYRITKKFASTFFGRIFMHPEAVFTPEMLRPEKQDLGIFVDAVDVMITTHERVAKGYFEDGTADLAIPPLRALLEIMAYGKTSDGHTLSSPEVRELFTRENVLASDWYAARLDARQAEAVRQAERGVATLASFNEGAGNARVVARLGLEGRLADEREYLEQVSSPEYREALVGTIGRQVSYR</sequence>
<dbReference type="STRING" id="1184609.KILIM_070_00040"/>
<reference evidence="2 3" key="1">
    <citation type="submission" date="2012-08" db="EMBL/GenBank/DDBJ databases">
        <title>Whole genome shotgun sequence of Kineosphaera limosa NBRC 100340.</title>
        <authorList>
            <person name="Yoshida I."/>
            <person name="Isaki S."/>
            <person name="Hosoyama A."/>
            <person name="Tsuchikane K."/>
            <person name="Katsumata H."/>
            <person name="Ando Y."/>
            <person name="Ohji S."/>
            <person name="Hamada M."/>
            <person name="Tamura T."/>
            <person name="Yamazoe A."/>
            <person name="Yamazaki S."/>
            <person name="Fujita N."/>
        </authorList>
    </citation>
    <scope>NUCLEOTIDE SEQUENCE [LARGE SCALE GENOMIC DNA]</scope>
    <source>
        <strain evidence="2 3">NBRC 100340</strain>
    </source>
</reference>
<dbReference type="eggNOG" id="ENOG502Z83I">
    <property type="taxonomic scope" value="Bacteria"/>
</dbReference>
<dbReference type="EMBL" id="BAHD01000070">
    <property type="protein sequence ID" value="GAB97467.1"/>
    <property type="molecule type" value="Genomic_DNA"/>
</dbReference>
<keyword evidence="3" id="KW-1185">Reference proteome</keyword>
<comment type="caution">
    <text evidence="2">The sequence shown here is derived from an EMBL/GenBank/DDBJ whole genome shotgun (WGS) entry which is preliminary data.</text>
</comment>
<dbReference type="InterPro" id="IPR058710">
    <property type="entry name" value="PEPCK_lobe_2"/>
</dbReference>
<feature type="domain" description="PPi-type phosphoenolpyruvate carboxykinase lobe 2" evidence="1">
    <location>
        <begin position="493"/>
        <end position="600"/>
    </location>
</feature>
<evidence type="ECO:0000259" key="1">
    <source>
        <dbReference type="Pfam" id="PF26300"/>
    </source>
</evidence>
<dbReference type="Proteomes" id="UP000008366">
    <property type="component" value="Unassembled WGS sequence"/>
</dbReference>
<gene>
    <name evidence="2" type="ORF">KILIM_070_00040</name>
</gene>
<dbReference type="Pfam" id="PF26300">
    <property type="entry name" value="PEPCK_PPi_lobe_2"/>
    <property type="match status" value="1"/>
</dbReference>
<dbReference type="OrthoDB" id="366044at2"/>
<accession>K6WZC7</accession>
<protein>
    <recommendedName>
        <fullName evidence="1">PPi-type phosphoenolpyruvate carboxykinase lobe 2 domain-containing protein</fullName>
    </recommendedName>
</protein>